<dbReference type="SMART" id="SM01189">
    <property type="entry name" value="ELM2"/>
    <property type="match status" value="1"/>
</dbReference>
<dbReference type="SMART" id="SM00717">
    <property type="entry name" value="SANT"/>
    <property type="match status" value="1"/>
</dbReference>
<dbReference type="InterPro" id="IPR017884">
    <property type="entry name" value="SANT_dom"/>
</dbReference>
<dbReference type="OMA" id="AMEQQWH"/>
<protein>
    <recommendedName>
        <fullName evidence="14">Arginine-glutamic acid dipeptide repeats protein</fullName>
    </recommendedName>
</protein>
<feature type="compositionally biased region" description="Polar residues" evidence="9">
    <location>
        <begin position="543"/>
        <end position="553"/>
    </location>
</feature>
<dbReference type="EnsemblMetazoa" id="XM_008182343.3">
    <property type="protein sequence ID" value="XP_008180565.1"/>
    <property type="gene ID" value="LOC100168816"/>
</dbReference>
<dbReference type="Pfam" id="PF00249">
    <property type="entry name" value="Myb_DNA-binding"/>
    <property type="match status" value="1"/>
</dbReference>
<dbReference type="InterPro" id="IPR002951">
    <property type="entry name" value="Atrophin-like"/>
</dbReference>
<dbReference type="GO" id="GO:0005634">
    <property type="term" value="C:nucleus"/>
    <property type="evidence" value="ECO:0007669"/>
    <property type="project" value="UniProtKB-SubCell"/>
</dbReference>
<evidence type="ECO:0000256" key="7">
    <source>
        <dbReference type="ARBA" id="ARBA00023163"/>
    </source>
</evidence>
<feature type="region of interest" description="Disordered" evidence="9">
    <location>
        <begin position="166"/>
        <end position="238"/>
    </location>
</feature>
<reference evidence="12" key="2">
    <citation type="submission" date="2022-06" db="UniProtKB">
        <authorList>
            <consortium name="EnsemblMetazoa"/>
        </authorList>
    </citation>
    <scope>IDENTIFICATION</scope>
</reference>
<evidence type="ECO:0000256" key="8">
    <source>
        <dbReference type="ARBA" id="ARBA00023242"/>
    </source>
</evidence>
<keyword evidence="4" id="KW-0832">Ubl conjugation</keyword>
<dbReference type="SUPFAM" id="SSF46689">
    <property type="entry name" value="Homeodomain-like"/>
    <property type="match status" value="1"/>
</dbReference>
<dbReference type="OrthoDB" id="6147534at2759"/>
<feature type="compositionally biased region" description="Polar residues" evidence="9">
    <location>
        <begin position="507"/>
        <end position="525"/>
    </location>
</feature>
<keyword evidence="2" id="KW-1017">Isopeptide bond</keyword>
<evidence type="ECO:0000256" key="5">
    <source>
        <dbReference type="ARBA" id="ARBA00022990"/>
    </source>
</evidence>
<feature type="region of interest" description="Disordered" evidence="9">
    <location>
        <begin position="814"/>
        <end position="957"/>
    </location>
</feature>
<feature type="compositionally biased region" description="Basic and acidic residues" evidence="9">
    <location>
        <begin position="1069"/>
        <end position="1091"/>
    </location>
</feature>
<feature type="region of interest" description="Disordered" evidence="9">
    <location>
        <begin position="1067"/>
        <end position="1117"/>
    </location>
</feature>
<feature type="compositionally biased region" description="Polar residues" evidence="9">
    <location>
        <begin position="1267"/>
        <end position="1279"/>
    </location>
</feature>
<feature type="compositionally biased region" description="Basic residues" evidence="9">
    <location>
        <begin position="172"/>
        <end position="189"/>
    </location>
</feature>
<evidence type="ECO:0000256" key="4">
    <source>
        <dbReference type="ARBA" id="ARBA00022843"/>
    </source>
</evidence>
<feature type="compositionally biased region" description="Polar residues" evidence="9">
    <location>
        <begin position="408"/>
        <end position="433"/>
    </location>
</feature>
<feature type="domain" description="SANT" evidence="11">
    <location>
        <begin position="115"/>
        <end position="167"/>
    </location>
</feature>
<dbReference type="EnsemblMetazoa" id="XM_029491365.1">
    <property type="protein sequence ID" value="XP_029347225.1"/>
    <property type="gene ID" value="LOC100168816"/>
</dbReference>
<dbReference type="Proteomes" id="UP000007819">
    <property type="component" value="Chromosome A3"/>
</dbReference>
<accession>A0A8R2JVG9</accession>
<sequence>MGSTQGEIRVGPSHQARLPDFRTAVNNLNGIVGEDREEARWVSGTVRDRDLLVYLRAARSMAAYAGMCDGGSADEGCIAASRDDTTINAFHILHDSGYDPGKALQALVKCPMPKGIDKKWSEEETKKFVKGLRQYGKNFHRIRKDLLPHKDTPELVEYYYLWKKTPGANNNRPHRRRRQGSLRRIRTTRATRPSSAQKDETSTGSRPSPISKEPGDGSSGVSEDDGGNTEDDSDSRDNTTLFRCHHCFATSTRDWQNAAIGPKQGNLLCFECRSYNKKYGELPPTPQSPAECPSPTTSDVTVTAESPSRMRTRNKSKETPTKSIQSRSKRSRANTPEISQDNEKKEMSVASPSADKSKSKGNLSDTPKKRSLDTDGEEESPLKRESNNSESTSSDGYSGNDDEAQIATVASSESINQETEVSEIMQTETQPESEFTPVVIPKEEPIQEQNIESQPDDMMIISADNNSSENLSIKNETNDEPMNVDVPEESQLSINSIDETEKESVEKASTYSLQNSQFGTENVTPSDADVEVKEELTTTTTTSDEISQSQVEQPIQEECMTSPIALTSYSPRRSEAIKPPTPNQSQILVPNFHNSFNDQERIGDKSTLNVPSVSTPVTQSFTTPFYPYNNNQISDKIHIPVYETQLEPQNLKIKQEISDPLQSLKEVKVPGYNGPGAVSQPLQATSSAITVNTDLANMSAETIKKEPELKSPLQVKTHTQTSSAPLFAPPSSIPQPVMHPSQQISQLSRISPAGGVPPHHPFATMHPHHPLLHPHSLFAAAAAAHAVFHNPYHPHAHPAYAGYPPYGLPYAPYPIPPPSKRGPDETTTMTAHHHHSVSTSSRIDEEITHHSSSTSVQHLSSSTDKHTLSHSTTSSSQLVQHKLKRGNSPQSGSSHISATLSHTTSSSLSTHGGAGNTGNGSHIHQHQHTHHHQHASSSVHGSSRSLPPQPSAIKGIPHHTPLSLEALRAHTAIHGYMGAMELATGMPPGMEMIKPDQMMSQSTDDGNNEEESSPSPNLHVPHGPSPEPKIEDSECHRSQSAIFLKHWNRGEFNSCCRTDLTFKPVPESKLSRKREERTRRQAEKERDERDKSHSRKNSNNDKHMQAPNEQITKPPSRSSIEALQSPYDRVNSYQHRGAPANAPMYPDTPALRQLSEYARPHAGFSPVSLNRSAPGLGLPPHCIDPMLHYQFNMYPRDRFEYEQMEREKRERELRELREKELSDRLKDEFLKSGSSGPPRIDPHWIELQRRYGGTPGIHPFGLYTSPGAPSQPSTPSNMNPLDRERMDRLGAGPSVNSNQNNSGGGPPGSSAEEANRLALATDPMVRLQLAGISPEYHAHTHAHSHTHLHLHPGQQAAAAAAAAAAADSSASASSPSVYPLGSSGGYPRPNLLPGRDPTLGLHHPSDVLARPFADQVRPFPDQVRPFPDQVAHEHFQRQMMMERERFPHPALMAHEEFIRQQQQREREMKVRALEEAARGRQ</sequence>
<evidence type="ECO:0000256" key="9">
    <source>
        <dbReference type="SAM" id="MobiDB-lite"/>
    </source>
</evidence>
<dbReference type="PANTHER" id="PTHR13859">
    <property type="entry name" value="ATROPHIN-RELATED"/>
    <property type="match status" value="1"/>
</dbReference>
<feature type="compositionally biased region" description="Low complexity" evidence="9">
    <location>
        <begin position="869"/>
        <end position="878"/>
    </location>
</feature>
<feature type="compositionally biased region" description="Polar residues" evidence="9">
    <location>
        <begin position="190"/>
        <end position="208"/>
    </location>
</feature>
<name>A0A8R2JVG9_ACYPI</name>
<dbReference type="InterPro" id="IPR001005">
    <property type="entry name" value="SANT/Myb"/>
</dbReference>
<dbReference type="Pfam" id="PF01448">
    <property type="entry name" value="ELM2"/>
    <property type="match status" value="1"/>
</dbReference>
<feature type="compositionally biased region" description="Low complexity" evidence="9">
    <location>
        <begin position="893"/>
        <end position="911"/>
    </location>
</feature>
<feature type="compositionally biased region" description="Acidic residues" evidence="9">
    <location>
        <begin position="222"/>
        <end position="234"/>
    </location>
</feature>
<comment type="subcellular location">
    <subcellularLocation>
        <location evidence="1">Nucleus</location>
    </subcellularLocation>
</comment>
<dbReference type="CDD" id="cd11661">
    <property type="entry name" value="SANT_MTA3_like"/>
    <property type="match status" value="1"/>
</dbReference>
<dbReference type="KEGG" id="api:100168816"/>
<organism evidence="12 13">
    <name type="scientific">Acyrthosiphon pisum</name>
    <name type="common">Pea aphid</name>
    <dbReference type="NCBI Taxonomy" id="7029"/>
    <lineage>
        <taxon>Eukaryota</taxon>
        <taxon>Metazoa</taxon>
        <taxon>Ecdysozoa</taxon>
        <taxon>Arthropoda</taxon>
        <taxon>Hexapoda</taxon>
        <taxon>Insecta</taxon>
        <taxon>Pterygota</taxon>
        <taxon>Neoptera</taxon>
        <taxon>Paraneoptera</taxon>
        <taxon>Hemiptera</taxon>
        <taxon>Sternorrhyncha</taxon>
        <taxon>Aphidomorpha</taxon>
        <taxon>Aphidoidea</taxon>
        <taxon>Aphididae</taxon>
        <taxon>Macrosiphini</taxon>
        <taxon>Acyrthosiphon</taxon>
    </lineage>
</organism>
<feature type="region of interest" description="Disordered" evidence="9">
    <location>
        <begin position="709"/>
        <end position="768"/>
    </location>
</feature>
<evidence type="ECO:0000259" key="11">
    <source>
        <dbReference type="PROSITE" id="PS51293"/>
    </source>
</evidence>
<evidence type="ECO:0000313" key="12">
    <source>
        <dbReference type="EnsemblMetazoa" id="XP_029347225.1"/>
    </source>
</evidence>
<feature type="compositionally biased region" description="Polar residues" evidence="9">
    <location>
        <begin position="1107"/>
        <end position="1117"/>
    </location>
</feature>
<evidence type="ECO:0000256" key="6">
    <source>
        <dbReference type="ARBA" id="ARBA00023015"/>
    </source>
</evidence>
<feature type="compositionally biased region" description="Polar residues" evidence="9">
    <location>
        <begin position="714"/>
        <end position="724"/>
    </location>
</feature>
<feature type="compositionally biased region" description="Polar residues" evidence="9">
    <location>
        <begin position="740"/>
        <end position="749"/>
    </location>
</feature>
<dbReference type="FunFam" id="1.10.10.60:FF:000052">
    <property type="entry name" value="Arginine-glutamic acid dipeptide (RE) repeats"/>
    <property type="match status" value="1"/>
</dbReference>
<dbReference type="Pfam" id="PF03154">
    <property type="entry name" value="Atrophin-1"/>
    <property type="match status" value="1"/>
</dbReference>
<proteinExistence type="predicted"/>
<evidence type="ECO:0000259" key="10">
    <source>
        <dbReference type="PROSITE" id="PS51156"/>
    </source>
</evidence>
<dbReference type="Gene3D" id="4.10.1240.50">
    <property type="match status" value="1"/>
</dbReference>
<feature type="region of interest" description="Disordered" evidence="9">
    <location>
        <begin position="987"/>
        <end position="1035"/>
    </location>
</feature>
<evidence type="ECO:0000313" key="13">
    <source>
        <dbReference type="Proteomes" id="UP000007819"/>
    </source>
</evidence>
<feature type="compositionally biased region" description="Polar residues" evidence="9">
    <location>
        <begin position="388"/>
        <end position="397"/>
    </location>
</feature>
<evidence type="ECO:0000256" key="1">
    <source>
        <dbReference type="ARBA" id="ARBA00004123"/>
    </source>
</evidence>
<dbReference type="PROSITE" id="PS51293">
    <property type="entry name" value="SANT"/>
    <property type="match status" value="1"/>
</dbReference>
<feature type="compositionally biased region" description="Low complexity" evidence="9">
    <location>
        <begin position="1292"/>
        <end position="1301"/>
    </location>
</feature>
<keyword evidence="7" id="KW-0804">Transcription</keyword>
<dbReference type="PROSITE" id="PS51156">
    <property type="entry name" value="ELM2"/>
    <property type="match status" value="1"/>
</dbReference>
<reference evidence="13" key="1">
    <citation type="submission" date="2010-06" db="EMBL/GenBank/DDBJ databases">
        <authorList>
            <person name="Jiang H."/>
            <person name="Abraham K."/>
            <person name="Ali S."/>
            <person name="Alsbrooks S.L."/>
            <person name="Anim B.N."/>
            <person name="Anosike U.S."/>
            <person name="Attaway T."/>
            <person name="Bandaranaike D.P."/>
            <person name="Battles P.K."/>
            <person name="Bell S.N."/>
            <person name="Bell A.V."/>
            <person name="Beltran B."/>
            <person name="Bickham C."/>
            <person name="Bustamante Y."/>
            <person name="Caleb T."/>
            <person name="Canada A."/>
            <person name="Cardenas V."/>
            <person name="Carter K."/>
            <person name="Chacko J."/>
            <person name="Chandrabose M.N."/>
            <person name="Chavez D."/>
            <person name="Chavez A."/>
            <person name="Chen L."/>
            <person name="Chu H.-S."/>
            <person name="Claassen K.J."/>
            <person name="Cockrell R."/>
            <person name="Collins M."/>
            <person name="Cooper J.A."/>
            <person name="Cree A."/>
            <person name="Curry S.M."/>
            <person name="Da Y."/>
            <person name="Dao M.D."/>
            <person name="Das B."/>
            <person name="Davila M.-L."/>
            <person name="Davy-Carroll L."/>
            <person name="Denson S."/>
            <person name="Dinh H."/>
            <person name="Ebong V.E."/>
            <person name="Edwards J.R."/>
            <person name="Egan A."/>
            <person name="El-Daye J."/>
            <person name="Escobedo L."/>
            <person name="Fernandez S."/>
            <person name="Fernando P.R."/>
            <person name="Flagg N."/>
            <person name="Forbes L.D."/>
            <person name="Fowler R.G."/>
            <person name="Fu Q."/>
            <person name="Gabisi R.A."/>
            <person name="Ganer J."/>
            <person name="Garbino Pronczuk A."/>
            <person name="Garcia R.M."/>
            <person name="Garner T."/>
            <person name="Garrett T.E."/>
            <person name="Gonzalez D.A."/>
            <person name="Hamid H."/>
            <person name="Hawkins E.S."/>
            <person name="Hirani K."/>
            <person name="Hogues M.E."/>
            <person name="Hollins B."/>
            <person name="Hsiao C.-H."/>
            <person name="Jabil R."/>
            <person name="James M.L."/>
            <person name="Jhangiani S.N."/>
            <person name="Johnson B."/>
            <person name="Johnson Q."/>
            <person name="Joshi V."/>
            <person name="Kalu J.B."/>
            <person name="Kam C."/>
            <person name="Kashfia A."/>
            <person name="Keebler J."/>
            <person name="Kisamo H."/>
            <person name="Kovar C.L."/>
            <person name="Lago L.A."/>
            <person name="Lai C.-Y."/>
            <person name="Laidlaw J."/>
            <person name="Lara F."/>
            <person name="Le T.-K."/>
            <person name="Lee S.L."/>
            <person name="Legall F.H."/>
            <person name="Lemon S.J."/>
            <person name="Lewis L.R."/>
            <person name="Li B."/>
            <person name="Liu Y."/>
            <person name="Liu Y.-S."/>
            <person name="Lopez J."/>
            <person name="Lozado R.J."/>
            <person name="Lu J."/>
            <person name="Madu R.C."/>
            <person name="Maheshwari M."/>
            <person name="Maheshwari R."/>
            <person name="Malloy K."/>
            <person name="Martinez E."/>
            <person name="Mathew T."/>
            <person name="Mercado I.C."/>
            <person name="Mercado C."/>
            <person name="Meyer B."/>
            <person name="Montgomery K."/>
            <person name="Morgan M.B."/>
            <person name="Munidasa M."/>
            <person name="Nazareth L.V."/>
            <person name="Nelson J."/>
            <person name="Ng B.M."/>
            <person name="Nguyen N.B."/>
            <person name="Nguyen P.Q."/>
            <person name="Nguyen T."/>
            <person name="Obregon M."/>
            <person name="Okwuonu G.O."/>
            <person name="Onwere C.G."/>
            <person name="Orozco G."/>
            <person name="Parra A."/>
            <person name="Patel S."/>
            <person name="Patil S."/>
            <person name="Perez A."/>
            <person name="Perez Y."/>
            <person name="Pham C."/>
            <person name="Primus E.L."/>
            <person name="Pu L.-L."/>
            <person name="Puazo M."/>
            <person name="Qin X."/>
            <person name="Quiroz J.B."/>
            <person name="Reese J."/>
            <person name="Richards S."/>
            <person name="Rives C.M."/>
            <person name="Robberts R."/>
            <person name="Ruiz S.J."/>
            <person name="Ruiz M.J."/>
            <person name="Santibanez J."/>
            <person name="Schneider B.W."/>
            <person name="Sisson I."/>
            <person name="Smith M."/>
            <person name="Sodergren E."/>
            <person name="Song X.-Z."/>
            <person name="Song B.B."/>
            <person name="Summersgill H."/>
            <person name="Thelus R."/>
            <person name="Thornton R.D."/>
            <person name="Trejos Z.Y."/>
            <person name="Usmani K."/>
            <person name="Vattathil S."/>
            <person name="Villasana D."/>
            <person name="Walker D.L."/>
            <person name="Wang S."/>
            <person name="Wang K."/>
            <person name="White C.S."/>
            <person name="Williams A.C."/>
            <person name="Williamson J."/>
            <person name="Wilson K."/>
            <person name="Woghiren I.O."/>
            <person name="Woodworth J.R."/>
            <person name="Worley K.C."/>
            <person name="Wright R.A."/>
            <person name="Wu W."/>
            <person name="Young L."/>
            <person name="Zhang L."/>
            <person name="Zhang J."/>
            <person name="Zhu Y."/>
            <person name="Muzny D.M."/>
            <person name="Weinstock G."/>
            <person name="Gibbs R.A."/>
        </authorList>
    </citation>
    <scope>NUCLEOTIDE SEQUENCE [LARGE SCALE GENOMIC DNA]</scope>
    <source>
        <strain evidence="13">LSR1</strain>
    </source>
</reference>
<dbReference type="RefSeq" id="XP_008180565.1">
    <property type="nucleotide sequence ID" value="XM_008182343.2"/>
</dbReference>
<dbReference type="InterPro" id="IPR000949">
    <property type="entry name" value="ELM2_dom"/>
</dbReference>
<feature type="compositionally biased region" description="Basic residues" evidence="9">
    <location>
        <begin position="923"/>
        <end position="934"/>
    </location>
</feature>
<feature type="compositionally biased region" description="Low complexity" evidence="9">
    <location>
        <begin position="850"/>
        <end position="862"/>
    </location>
</feature>
<dbReference type="Gene3D" id="1.10.10.60">
    <property type="entry name" value="Homeodomain-like"/>
    <property type="match status" value="1"/>
</dbReference>
<feature type="compositionally biased region" description="Low complexity" evidence="9">
    <location>
        <begin position="935"/>
        <end position="945"/>
    </location>
</feature>
<keyword evidence="3" id="KW-0597">Phosphoprotein</keyword>
<feature type="region of interest" description="Disordered" evidence="9">
    <location>
        <begin position="1256"/>
        <end position="1312"/>
    </location>
</feature>
<keyword evidence="8" id="KW-0539">Nucleus</keyword>
<feature type="domain" description="ELM2" evidence="10">
    <location>
        <begin position="6"/>
        <end position="111"/>
    </location>
</feature>
<keyword evidence="13" id="KW-1185">Reference proteome</keyword>
<evidence type="ECO:0000256" key="3">
    <source>
        <dbReference type="ARBA" id="ARBA00022553"/>
    </source>
</evidence>
<dbReference type="PANTHER" id="PTHR13859:SF11">
    <property type="entry name" value="GRUNGE, ISOFORM J"/>
    <property type="match status" value="1"/>
</dbReference>
<dbReference type="GeneID" id="100168816"/>
<keyword evidence="5" id="KW-0007">Acetylation</keyword>
<evidence type="ECO:0008006" key="14">
    <source>
        <dbReference type="Google" id="ProtNLM"/>
    </source>
</evidence>
<keyword evidence="6" id="KW-0805">Transcription regulation</keyword>
<feature type="region of interest" description="Disordered" evidence="9">
    <location>
        <begin position="283"/>
        <end position="455"/>
    </location>
</feature>
<feature type="region of interest" description="Disordered" evidence="9">
    <location>
        <begin position="469"/>
        <end position="558"/>
    </location>
</feature>
<dbReference type="InterPro" id="IPR009057">
    <property type="entry name" value="Homeodomain-like_sf"/>
</dbReference>
<evidence type="ECO:0000256" key="2">
    <source>
        <dbReference type="ARBA" id="ARBA00022499"/>
    </source>
</evidence>
<dbReference type="GO" id="GO:0003714">
    <property type="term" value="F:transcription corepressor activity"/>
    <property type="evidence" value="ECO:0007669"/>
    <property type="project" value="TreeGrafter"/>
</dbReference>
<feature type="compositionally biased region" description="Polar residues" evidence="9">
    <location>
        <begin position="294"/>
        <end position="306"/>
    </location>
</feature>